<protein>
    <submittedName>
        <fullName evidence="1">Uncharacterized protein</fullName>
    </submittedName>
</protein>
<reference evidence="1" key="1">
    <citation type="submission" date="2015-04" db="UniProtKB">
        <authorList>
            <consortium name="EnsemblPlants"/>
        </authorList>
    </citation>
    <scope>IDENTIFICATION</scope>
</reference>
<accession>A0A0E0D0S1</accession>
<sequence length="72" mass="7332">MGRTWPVGTASGIGAIAGGAATDWIGASSSMDGFGRIGSDGRGLLSCNASRMAAPNLGNYARLLKLITWMIC</sequence>
<evidence type="ECO:0000313" key="2">
    <source>
        <dbReference type="Proteomes" id="UP000008021"/>
    </source>
</evidence>
<dbReference type="Proteomes" id="UP000008021">
    <property type="component" value="Chromosome 3"/>
</dbReference>
<organism evidence="1">
    <name type="scientific">Oryza meridionalis</name>
    <dbReference type="NCBI Taxonomy" id="40149"/>
    <lineage>
        <taxon>Eukaryota</taxon>
        <taxon>Viridiplantae</taxon>
        <taxon>Streptophyta</taxon>
        <taxon>Embryophyta</taxon>
        <taxon>Tracheophyta</taxon>
        <taxon>Spermatophyta</taxon>
        <taxon>Magnoliopsida</taxon>
        <taxon>Liliopsida</taxon>
        <taxon>Poales</taxon>
        <taxon>Poaceae</taxon>
        <taxon>BOP clade</taxon>
        <taxon>Oryzoideae</taxon>
        <taxon>Oryzeae</taxon>
        <taxon>Oryzinae</taxon>
        <taxon>Oryza</taxon>
    </lineage>
</organism>
<proteinExistence type="predicted"/>
<reference evidence="1" key="2">
    <citation type="submission" date="2018-05" db="EMBL/GenBank/DDBJ databases">
        <title>OmerRS3 (Oryza meridionalis Reference Sequence Version 3).</title>
        <authorList>
            <person name="Zhang J."/>
            <person name="Kudrna D."/>
            <person name="Lee S."/>
            <person name="Talag J."/>
            <person name="Welchert J."/>
            <person name="Wing R.A."/>
        </authorList>
    </citation>
    <scope>NUCLEOTIDE SEQUENCE [LARGE SCALE GENOMIC DNA]</scope>
    <source>
        <strain evidence="1">cv. OR44</strain>
    </source>
</reference>
<dbReference type="AlphaFoldDB" id="A0A0E0D0S1"/>
<dbReference type="Gramene" id="OMERI03G16050.1">
    <property type="protein sequence ID" value="OMERI03G16050.1"/>
    <property type="gene ID" value="OMERI03G16050"/>
</dbReference>
<evidence type="ECO:0000313" key="1">
    <source>
        <dbReference type="EnsemblPlants" id="OMERI03G16050.1"/>
    </source>
</evidence>
<keyword evidence="2" id="KW-1185">Reference proteome</keyword>
<dbReference type="HOGENOM" id="CLU_2726458_0_0_1"/>
<dbReference type="EnsemblPlants" id="OMERI03G16050.1">
    <property type="protein sequence ID" value="OMERI03G16050.1"/>
    <property type="gene ID" value="OMERI03G16050"/>
</dbReference>
<name>A0A0E0D0S1_9ORYZ</name>